<dbReference type="NCBIfam" id="TIGR04474">
    <property type="entry name" value="tcm_partner"/>
    <property type="match status" value="1"/>
</dbReference>
<organism evidence="1 2">
    <name type="scientific">Microbulbifer spongiae</name>
    <dbReference type="NCBI Taxonomy" id="2944933"/>
    <lineage>
        <taxon>Bacteria</taxon>
        <taxon>Pseudomonadati</taxon>
        <taxon>Pseudomonadota</taxon>
        <taxon>Gammaproteobacteria</taxon>
        <taxon>Cellvibrionales</taxon>
        <taxon>Microbulbiferaceae</taxon>
        <taxon>Microbulbifer</taxon>
    </lineage>
</organism>
<sequence>MAKKSYDWEGGAVLEDHTKKKHRILKEYFRKYLLTRCQLPHCEKFKVSIVDAFSGAGVYACDSLGSPLIFVEALKNTINEINVSRLGRGMKTIKIECLLLLNDKSRSAIDHLKENISPLLAGIKEERQDLIIYTEYFCKDFDGLYPEIKKRLLQAKCNNVFFNLDQCGYANVTSSVIRDITQSWRSAEVLLTYMIGSLLTYLSPGSINSNILEPEIKEKIFHLLEDKNINKQEWLSEAEIVVFRYFKGCATYISPFSINNPKGWRYWLMHFSNNYRARQVYNDVLHDCGEAQAHCGKSGLNMLSYDPSEATQLYLFNSDSRHLAKESLYDDIPRLVAKSGDTMRINDFYAETFSETPAHSDDIHEMIIENPDLEVITETGGTRKKPNTIKVTDTLKVCSQRSWFSMFKLHEDKRVPSSSTKTPDDE</sequence>
<dbReference type="InterPro" id="IPR031009">
    <property type="entry name" value="Tcm_partner"/>
</dbReference>
<evidence type="ECO:0000313" key="2">
    <source>
        <dbReference type="Proteomes" id="UP001321520"/>
    </source>
</evidence>
<proteinExistence type="predicted"/>
<reference evidence="1 2" key="1">
    <citation type="submission" date="2022-05" db="EMBL/GenBank/DDBJ databases">
        <title>Microbulbifer sp. nov., isolated from sponge.</title>
        <authorList>
            <person name="Gao L."/>
        </authorList>
    </citation>
    <scope>NUCLEOTIDE SEQUENCE [LARGE SCALE GENOMIC DNA]</scope>
    <source>
        <strain evidence="1 2">MI-G</strain>
    </source>
</reference>
<dbReference type="Proteomes" id="UP001321520">
    <property type="component" value="Chromosome"/>
</dbReference>
<protein>
    <submittedName>
        <fullName evidence="1">Three-Cys-motif partner protein TcmP</fullName>
    </submittedName>
</protein>
<dbReference type="RefSeq" id="WP_301418109.1">
    <property type="nucleotide sequence ID" value="NZ_CP098023.1"/>
</dbReference>
<evidence type="ECO:0000313" key="1">
    <source>
        <dbReference type="EMBL" id="WKD51133.1"/>
    </source>
</evidence>
<gene>
    <name evidence="1" type="ORF">M8T91_06880</name>
</gene>
<keyword evidence="2" id="KW-1185">Reference proteome</keyword>
<accession>A0ABY9EDM6</accession>
<dbReference type="EMBL" id="CP098023">
    <property type="protein sequence ID" value="WKD51133.1"/>
    <property type="molecule type" value="Genomic_DNA"/>
</dbReference>
<name>A0ABY9EDM6_9GAMM</name>